<name>A0ABS1VKN6_9ACTN</name>
<dbReference type="RefSeq" id="WP_202990657.1">
    <property type="nucleotide sequence ID" value="NZ_JAENHO010000002.1"/>
</dbReference>
<evidence type="ECO:0008006" key="3">
    <source>
        <dbReference type="Google" id="ProtNLM"/>
    </source>
</evidence>
<reference evidence="1 2" key="1">
    <citation type="submission" date="2021-01" db="EMBL/GenBank/DDBJ databases">
        <title>Actinoplanes sp. nov. LDG1-01 isolated from lichen.</title>
        <authorList>
            <person name="Saeng-In P."/>
            <person name="Phongsopitanun W."/>
            <person name="Kanchanasin P."/>
            <person name="Yuki M."/>
            <person name="Kudo T."/>
            <person name="Ohkuma M."/>
            <person name="Tanasupawat S."/>
        </authorList>
    </citation>
    <scope>NUCLEOTIDE SEQUENCE [LARGE SCALE GENOMIC DNA]</scope>
    <source>
        <strain evidence="1 2">LDG1-01</strain>
    </source>
</reference>
<gene>
    <name evidence="1" type="ORF">JKJ07_08445</name>
</gene>
<evidence type="ECO:0000313" key="2">
    <source>
        <dbReference type="Proteomes" id="UP000598996"/>
    </source>
</evidence>
<dbReference type="SUPFAM" id="SSF48371">
    <property type="entry name" value="ARM repeat"/>
    <property type="match status" value="2"/>
</dbReference>
<dbReference type="EMBL" id="JAENHO010000002">
    <property type="protein sequence ID" value="MBL7254337.1"/>
    <property type="molecule type" value="Genomic_DNA"/>
</dbReference>
<dbReference type="Pfam" id="PF01816">
    <property type="entry name" value="LRV"/>
    <property type="match status" value="1"/>
</dbReference>
<dbReference type="InterPro" id="IPR004830">
    <property type="entry name" value="LRR_variant"/>
</dbReference>
<dbReference type="InterPro" id="IPR016024">
    <property type="entry name" value="ARM-type_fold"/>
</dbReference>
<keyword evidence="2" id="KW-1185">Reference proteome</keyword>
<dbReference type="InterPro" id="IPR011989">
    <property type="entry name" value="ARM-like"/>
</dbReference>
<proteinExistence type="predicted"/>
<evidence type="ECO:0000313" key="1">
    <source>
        <dbReference type="EMBL" id="MBL7254337.1"/>
    </source>
</evidence>
<dbReference type="Gene3D" id="1.25.10.10">
    <property type="entry name" value="Leucine-rich Repeat Variant"/>
    <property type="match status" value="1"/>
</dbReference>
<dbReference type="Proteomes" id="UP000598996">
    <property type="component" value="Unassembled WGS sequence"/>
</dbReference>
<accession>A0ABS1VKN6</accession>
<comment type="caution">
    <text evidence="1">The sequence shown here is derived from an EMBL/GenBank/DDBJ whole genome shotgun (WGS) entry which is preliminary data.</text>
</comment>
<sequence>MRMAAAAHPDASVELLAALTTDASRKVRRIAAGRPRTPPTALRTRAADPDAATREVLAANVNTPIDVLCLLTSDKDFQVRYAAMTNPAADDRVLEACCASPHRDLRIILAQEPRLPAEIVALLTRDKVGQVREFLAERTDDPAALDILVNDPNARVRAAAAQNRLTTAGQRAQLVRDPAAPVRASLVNAMATLGWDIPEQDLLTLARDRSVNVRYWLAGLPGSTRAVYEVLAQDPDEQIATNARQWLTHPSNPAHLGDTSGLALGRFPNPAQLGRPARNINHRLWNQYMNR</sequence>
<protein>
    <recommendedName>
        <fullName evidence="3">Leucine rich repeat variant</fullName>
    </recommendedName>
</protein>
<organism evidence="1 2">
    <name type="scientific">Paractinoplanes lichenicola</name>
    <dbReference type="NCBI Taxonomy" id="2802976"/>
    <lineage>
        <taxon>Bacteria</taxon>
        <taxon>Bacillati</taxon>
        <taxon>Actinomycetota</taxon>
        <taxon>Actinomycetes</taxon>
        <taxon>Micromonosporales</taxon>
        <taxon>Micromonosporaceae</taxon>
        <taxon>Paractinoplanes</taxon>
    </lineage>
</organism>